<proteinExistence type="predicted"/>
<comment type="caution">
    <text evidence="1">The sequence shown here is derived from an EMBL/GenBank/DDBJ whole genome shotgun (WGS) entry which is preliminary data.</text>
</comment>
<dbReference type="PANTHER" id="PTHR45786">
    <property type="entry name" value="DNA BINDING PROTEIN-LIKE"/>
    <property type="match status" value="1"/>
</dbReference>
<dbReference type="EMBL" id="BKCJ010471181">
    <property type="protein sequence ID" value="GFA69923.1"/>
    <property type="molecule type" value="Genomic_DNA"/>
</dbReference>
<sequence>MPVGSLEFKSKIVNDTCKGTTSVETHAISIGQSSLVKNNMQKLKEKMIMRQYARRINFMIAKPAVKNTKQKKRVGISKDYIDHGDPTFECPACGTLLCYDESMQGATNTSSDSYSLCCGRGKVRLTNEAQEPPPLLKALITKNHLKSASFIDNIRRYNSMFSFTSMGGKQDKSVNVKRGPYCYRLHGENYHLAGSLLPQDGKPAKFAQLYIFDTNNEIKNRIKALSKQRTRLPTHQGYT</sequence>
<evidence type="ECO:0000313" key="1">
    <source>
        <dbReference type="EMBL" id="GFA69923.1"/>
    </source>
</evidence>
<reference evidence="1" key="1">
    <citation type="journal article" date="2019" name="Sci. Rep.">
        <title>Draft genome of Tanacetum cinerariifolium, the natural source of mosquito coil.</title>
        <authorList>
            <person name="Yamashiro T."/>
            <person name="Shiraishi A."/>
            <person name="Satake H."/>
            <person name="Nakayama K."/>
        </authorList>
    </citation>
    <scope>NUCLEOTIDE SEQUENCE</scope>
</reference>
<accession>A0A699K595</accession>
<dbReference type="PANTHER" id="PTHR45786:SF74">
    <property type="entry name" value="ATP-DEPENDENT DNA HELICASE"/>
    <property type="match status" value="1"/>
</dbReference>
<organism evidence="1">
    <name type="scientific">Tanacetum cinerariifolium</name>
    <name type="common">Dalmatian daisy</name>
    <name type="synonym">Chrysanthemum cinerariifolium</name>
    <dbReference type="NCBI Taxonomy" id="118510"/>
    <lineage>
        <taxon>Eukaryota</taxon>
        <taxon>Viridiplantae</taxon>
        <taxon>Streptophyta</taxon>
        <taxon>Embryophyta</taxon>
        <taxon>Tracheophyta</taxon>
        <taxon>Spermatophyta</taxon>
        <taxon>Magnoliopsida</taxon>
        <taxon>eudicotyledons</taxon>
        <taxon>Gunneridae</taxon>
        <taxon>Pentapetalae</taxon>
        <taxon>asterids</taxon>
        <taxon>campanulids</taxon>
        <taxon>Asterales</taxon>
        <taxon>Asteraceae</taxon>
        <taxon>Asteroideae</taxon>
        <taxon>Anthemideae</taxon>
        <taxon>Anthemidinae</taxon>
        <taxon>Tanacetum</taxon>
    </lineage>
</organism>
<protein>
    <submittedName>
        <fullName evidence="1">Uncharacterized protein</fullName>
    </submittedName>
</protein>
<name>A0A699K595_TANCI</name>
<gene>
    <name evidence="1" type="ORF">Tci_641895</name>
</gene>
<dbReference type="AlphaFoldDB" id="A0A699K595"/>